<evidence type="ECO:0000256" key="6">
    <source>
        <dbReference type="ARBA" id="ARBA00023204"/>
    </source>
</evidence>
<comment type="subunit">
    <text evidence="9">Component of the 7-subunit TFIIH core complex composed of XPB/ERCC3, XPD/ERCC2, GTF2H1, GTF2H2, GTF2H3, GTF2H4 and GTF2H5, which is active in NER. The core complex associates with the 3-subunit CDK-activating kinase (CAK) module composed of CCNH/cyclin H, CDK7 and MNAT1 to form the 10-subunit holoenzyme (holo-TFIIH) active in transcription. Part of TBP-based Pol II pre-initiation complex (PIC), in which Pol II core assembles with general transcription factors and other specific initiation factors including GTF2E1, GTF2E2, GTF2F1, GTF2F2, TCEA1, ERCC2, ERCC3, GTF2H2, GTF2H3, GTF2H4, GTF2H5, GTF2A1, GTF2A2, GTF2B and TBP; this large multi-subunit PIC complex mediates DNA unwinding and targets Pol II core to the transcription start site where the first phosphodiester bond forms.</text>
</comment>
<dbReference type="SUPFAM" id="SSF142897">
    <property type="entry name" value="TFB5-like"/>
    <property type="match status" value="1"/>
</dbReference>
<sequence>TADTCFLLIFTILPVADGTGRCSLGLGLELRGGWRPGKQSWVAEAGKQALTSRPAPGQRVSQGPRALPGAPRPRRVAARRTARSARLRRGLHPPPPTSPALPSLPAGARRRLQSPGSSRRSKSAGNPPQPTATSPRPSTSSGRHVTPPSPRPAPQEAPPTSLLLAGAPHPRGRRGRYDVGGACEFGSPCLGAAGSVGGKALLAFLGSSAPSDWEKMVNVLKGVLIECDPAMKQFLLYLDESNALGKKFIIQDIDDTHVFVIAELVNVLQERVGELMDQNAFSLTQK</sequence>
<evidence type="ECO:0000256" key="16">
    <source>
        <dbReference type="SAM" id="SignalP"/>
    </source>
</evidence>
<dbReference type="GO" id="GO:0000439">
    <property type="term" value="C:transcription factor TFIIH core complex"/>
    <property type="evidence" value="ECO:0007669"/>
    <property type="project" value="InterPro"/>
</dbReference>
<evidence type="ECO:0000256" key="1">
    <source>
        <dbReference type="ARBA" id="ARBA00004123"/>
    </source>
</evidence>
<feature type="signal peptide" evidence="16">
    <location>
        <begin position="1"/>
        <end position="18"/>
    </location>
</feature>
<comment type="similarity">
    <text evidence="2">Belongs to the TFB5 family.</text>
</comment>
<comment type="function">
    <text evidence="8">Component of the general transcription and DNA repair factor IIH (TFIIH) core complex, which is involved in general and transcription-coupled nucleotide excision repair (NER) of damaged DNA and, when complexed to CAK, in RNA transcription by RNA polymerase II. In NER, TFIIH acts by opening DNA around the lesion to allow the excision of the damaged oligonucleotide and its replacement by a new DNA fragment. In transcription, TFIIH has an essential role in transcription initiation. When the pre-initiation complex (PIC) has been established, TFIIH is required for promoter opening and promoter escape. Phosphorylation of the C-terminal tail (CTD) of the largest subunit of RNA polymerase II by the kinase module CAK controls the initiation of transcription. Necessary for the stability of the TFIIH complex and for the presence of normal levels of TFIIH in the cell.</text>
</comment>
<dbReference type="GO" id="GO:0006294">
    <property type="term" value="P:nucleotide-excision repair, preincision complex assembly"/>
    <property type="evidence" value="ECO:0007669"/>
    <property type="project" value="TreeGrafter"/>
</dbReference>
<feature type="chain" id="PRO_5034768553" description="General transcription factor IIH subunit 5" evidence="16">
    <location>
        <begin position="19"/>
        <end position="286"/>
    </location>
</feature>
<evidence type="ECO:0000256" key="2">
    <source>
        <dbReference type="ARBA" id="ARBA00007470"/>
    </source>
</evidence>
<evidence type="ECO:0000256" key="10">
    <source>
        <dbReference type="ARBA" id="ARBA00070134"/>
    </source>
</evidence>
<dbReference type="InterPro" id="IPR009400">
    <property type="entry name" value="TFIIH_TTDA/Tfb5"/>
</dbReference>
<evidence type="ECO:0000256" key="5">
    <source>
        <dbReference type="ARBA" id="ARBA00023163"/>
    </source>
</evidence>
<dbReference type="Gene3D" id="3.30.70.1220">
    <property type="entry name" value="TFB5-like"/>
    <property type="match status" value="1"/>
</dbReference>
<keyword evidence="16" id="KW-0732">Signal</keyword>
<evidence type="ECO:0000256" key="11">
    <source>
        <dbReference type="ARBA" id="ARBA00077029"/>
    </source>
</evidence>
<evidence type="ECO:0000256" key="4">
    <source>
        <dbReference type="ARBA" id="ARBA00023015"/>
    </source>
</evidence>
<organism evidence="17 18">
    <name type="scientific">Bos mutus grunniens</name>
    <name type="common">Wild yak</name>
    <name type="synonym">Bos grunniens</name>
    <dbReference type="NCBI Taxonomy" id="30521"/>
    <lineage>
        <taxon>Eukaryota</taxon>
        <taxon>Metazoa</taxon>
        <taxon>Chordata</taxon>
        <taxon>Craniata</taxon>
        <taxon>Vertebrata</taxon>
        <taxon>Euteleostomi</taxon>
        <taxon>Mammalia</taxon>
        <taxon>Eutheria</taxon>
        <taxon>Laurasiatheria</taxon>
        <taxon>Artiodactyla</taxon>
        <taxon>Ruminantia</taxon>
        <taxon>Pecora</taxon>
        <taxon>Bovidae</taxon>
        <taxon>Bovinae</taxon>
        <taxon>Bos</taxon>
    </lineage>
</organism>
<reference evidence="17" key="3">
    <citation type="submission" date="2025-09" db="UniProtKB">
        <authorList>
            <consortium name="Ensembl"/>
        </authorList>
    </citation>
    <scope>IDENTIFICATION</scope>
</reference>
<dbReference type="GeneTree" id="ENSGT00390000004028"/>
<comment type="subcellular location">
    <subcellularLocation>
        <location evidence="1">Nucleus</location>
    </subcellularLocation>
</comment>
<evidence type="ECO:0000256" key="9">
    <source>
        <dbReference type="ARBA" id="ARBA00064576"/>
    </source>
</evidence>
<evidence type="ECO:0000256" key="3">
    <source>
        <dbReference type="ARBA" id="ARBA00022763"/>
    </source>
</evidence>
<keyword evidence="5" id="KW-0804">Transcription</keyword>
<keyword evidence="4" id="KW-0805">Transcription regulation</keyword>
<dbReference type="SMART" id="SM01395">
    <property type="entry name" value="Tbf5"/>
    <property type="match status" value="1"/>
</dbReference>
<dbReference type="Ensembl" id="ENSBGRT00000049386.1">
    <property type="protein sequence ID" value="ENSBGRP00000042603.1"/>
    <property type="gene ID" value="ENSBGRG00000026645.1"/>
</dbReference>
<dbReference type="Proteomes" id="UP000694520">
    <property type="component" value="Chromosome 10"/>
</dbReference>
<evidence type="ECO:0000256" key="12">
    <source>
        <dbReference type="ARBA" id="ARBA00077682"/>
    </source>
</evidence>
<evidence type="ECO:0000313" key="18">
    <source>
        <dbReference type="Proteomes" id="UP000694520"/>
    </source>
</evidence>
<feature type="compositionally biased region" description="Low complexity" evidence="15">
    <location>
        <begin position="131"/>
        <end position="141"/>
    </location>
</feature>
<evidence type="ECO:0000256" key="15">
    <source>
        <dbReference type="SAM" id="MobiDB-lite"/>
    </source>
</evidence>
<dbReference type="GO" id="GO:0005675">
    <property type="term" value="C:transcription factor TFIIH holo complex"/>
    <property type="evidence" value="ECO:0007669"/>
    <property type="project" value="TreeGrafter"/>
</dbReference>
<keyword evidence="18" id="KW-1185">Reference proteome</keyword>
<feature type="compositionally biased region" description="Polar residues" evidence="15">
    <location>
        <begin position="114"/>
        <end position="126"/>
    </location>
</feature>
<name>A0A8B9YYX9_BOSMU</name>
<dbReference type="GO" id="GO:0006367">
    <property type="term" value="P:transcription initiation at RNA polymerase II promoter"/>
    <property type="evidence" value="ECO:0007669"/>
    <property type="project" value="InterPro"/>
</dbReference>
<dbReference type="AlphaFoldDB" id="A0A8B9YYX9"/>
<feature type="region of interest" description="Disordered" evidence="15">
    <location>
        <begin position="48"/>
        <end position="173"/>
    </location>
</feature>
<dbReference type="InterPro" id="IPR035935">
    <property type="entry name" value="TFB5-like_sf"/>
</dbReference>
<dbReference type="PANTHER" id="PTHR28580:SF1">
    <property type="entry name" value="GENERAL TRANSCRIPTION FACTOR IIH SUBUNIT 5"/>
    <property type="match status" value="1"/>
</dbReference>
<evidence type="ECO:0000256" key="14">
    <source>
        <dbReference type="ARBA" id="ARBA00079380"/>
    </source>
</evidence>
<keyword evidence="7" id="KW-0539">Nucleus</keyword>
<evidence type="ECO:0000313" key="17">
    <source>
        <dbReference type="Ensembl" id="ENSBGRP00000042603.1"/>
    </source>
</evidence>
<feature type="compositionally biased region" description="Pro residues" evidence="15">
    <location>
        <begin position="147"/>
        <end position="157"/>
    </location>
</feature>
<dbReference type="Pfam" id="PF06331">
    <property type="entry name" value="Tfb5"/>
    <property type="match status" value="1"/>
</dbReference>
<evidence type="ECO:0000256" key="7">
    <source>
        <dbReference type="ARBA" id="ARBA00023242"/>
    </source>
</evidence>
<reference evidence="17" key="2">
    <citation type="submission" date="2025-08" db="UniProtKB">
        <authorList>
            <consortium name="Ensembl"/>
        </authorList>
    </citation>
    <scope>IDENTIFICATION</scope>
</reference>
<evidence type="ECO:0000256" key="13">
    <source>
        <dbReference type="ARBA" id="ARBA00078465"/>
    </source>
</evidence>
<protein>
    <recommendedName>
        <fullName evidence="10">General transcription factor IIH subunit 5</fullName>
    </recommendedName>
    <alternativeName>
        <fullName evidence="12">General transcription factor IIH polypeptide 5</fullName>
    </alternativeName>
    <alternativeName>
        <fullName evidence="13">TFB5 ortholog</fullName>
    </alternativeName>
    <alternativeName>
        <fullName evidence="14">TFIIH basal transcription factor complex TTD-A subunit</fullName>
    </alternativeName>
    <alternativeName>
        <fullName evidence="11">TFIIH subunit p8</fullName>
    </alternativeName>
</protein>
<keyword evidence="3" id="KW-0227">DNA damage</keyword>
<dbReference type="FunFam" id="3.30.70.1220:FF:000001">
    <property type="entry name" value="General transcription factor IIH subunit 5"/>
    <property type="match status" value="1"/>
</dbReference>
<keyword evidence="6" id="KW-0234">DNA repair</keyword>
<accession>A0A8B9YYX9</accession>
<proteinExistence type="inferred from homology"/>
<reference evidence="17" key="1">
    <citation type="submission" date="2019-05" db="EMBL/GenBank/DDBJ databases">
        <authorList>
            <person name="Zhang S."/>
            <person name="Liu J."/>
        </authorList>
    </citation>
    <scope>NUCLEOTIDE SEQUENCE [LARGE SCALE GENOMIC DNA]</scope>
</reference>
<dbReference type="PANTHER" id="PTHR28580">
    <property type="entry name" value="GENERAL TRANSCRIPTION FACTOR IIH SUBUNIT 5"/>
    <property type="match status" value="1"/>
</dbReference>
<evidence type="ECO:0000256" key="8">
    <source>
        <dbReference type="ARBA" id="ARBA00060174"/>
    </source>
</evidence>
<feature type="compositionally biased region" description="Basic residues" evidence="15">
    <location>
        <begin position="72"/>
        <end position="91"/>
    </location>
</feature>